<dbReference type="InterPro" id="IPR009057">
    <property type="entry name" value="Homeodomain-like_sf"/>
</dbReference>
<keyword evidence="2" id="KW-0238">DNA-binding</keyword>
<name>A0ABP7KZS0_9SPHN</name>
<dbReference type="InterPro" id="IPR000073">
    <property type="entry name" value="AB_hydrolase_1"/>
</dbReference>
<comment type="caution">
    <text evidence="5">The sequence shown here is derived from an EMBL/GenBank/DDBJ whole genome shotgun (WGS) entry which is preliminary data.</text>
</comment>
<keyword evidence="1" id="KW-0805">Transcription regulation</keyword>
<dbReference type="PANTHER" id="PTHR43433:SF5">
    <property type="entry name" value="AB HYDROLASE-1 DOMAIN-CONTAINING PROTEIN"/>
    <property type="match status" value="1"/>
</dbReference>
<dbReference type="Pfam" id="PF12852">
    <property type="entry name" value="Cupin_6"/>
    <property type="match status" value="1"/>
</dbReference>
<dbReference type="PRINTS" id="PR00111">
    <property type="entry name" value="ABHYDROLASE"/>
</dbReference>
<protein>
    <recommendedName>
        <fullName evidence="4">HTH araC/xylS-type domain-containing protein</fullName>
    </recommendedName>
</protein>
<gene>
    <name evidence="5" type="ORF">GCM10022276_07690</name>
</gene>
<accession>A0ABP7KZS0</accession>
<sequence>MDVLDDILGSLRLSGGVVIDGEFTGEYCVRAQFTPDHCAPFFPTPEKLISYHYIRSGRCVVEIDGMAPVTLEPGSIAILPRNDVHVLASRTGLQPAEVSEVSWITADGVHRVSNGTGGPKTQVWCGFLGTAKSSAHPLLEALPPLLTLDASDGEAQWLDSSMRFLAEQSPSPEIVARLAELFLSQAIREYIDQLPAGSKGWLRGLSDPAVSKALSIIHTRYAEELDVEGLAREAGVSRTVLGERFAELIGEPPMRYCAQWRMRVAANMLRDGKQNTANISYAVGFNSEAAFNRAFKREFGEPPATWRRRLEAEEQARTRALDKRELPPQQVRYCMASDGTRLAFSVIGDGPPLVKTANWLNHIEYDWDSPLWRHWIQEFTQGRSLVRYDERGNGLSDWDTPDLSFEAFVDDLECVADGLELEQFDLLAISQGAAVAITYAIRHPERVRHLVILNGYAAGWAVRSNPAEVARREAMLTLTEVGWGADNPAYRQLFTNHYVPEATPKQMGWFNEMQRRSASPENAARLQRVLSTIDVRELLPQLRTPTLIFHCHEDQAVPFAQGEELAAGIPNARFVPLESRNHILIDTEPAWPMFADISREFLDLDVEKLPPAPQLAARAKPAEVVTETKGTDGARIAYAVTGEGFPLVKAQNWMTHLDHDWTSPVYGQWLRECGRDHKLVRSDMRGFGKSEWEPSKFDFEMMVRDLGAVVDAAEVEQCDLLGVSHGAAIAIAYAARHPERVRKLVLVNSFAAGWRVRADPEELAWRESLLEMNRRQPSFRRSLLGEMFITLYFPSADQRLIDWHNELFQTLGPVPNMQRMIEVAAWIDVRDELAQVKAPTLVFHADKDGNAPVSVGRQVAEGIAGARFIEVDSANHVLLGDEPAWQVFTREFRAFLGAEELAKAS</sequence>
<dbReference type="PANTHER" id="PTHR43433">
    <property type="entry name" value="HYDROLASE, ALPHA/BETA FOLD FAMILY PROTEIN"/>
    <property type="match status" value="1"/>
</dbReference>
<evidence type="ECO:0000256" key="3">
    <source>
        <dbReference type="ARBA" id="ARBA00023163"/>
    </source>
</evidence>
<dbReference type="InterPro" id="IPR050471">
    <property type="entry name" value="AB_hydrolase"/>
</dbReference>
<dbReference type="Pfam" id="PF12833">
    <property type="entry name" value="HTH_18"/>
    <property type="match status" value="1"/>
</dbReference>
<evidence type="ECO:0000313" key="5">
    <source>
        <dbReference type="EMBL" id="GAA3891030.1"/>
    </source>
</evidence>
<dbReference type="Proteomes" id="UP001500827">
    <property type="component" value="Unassembled WGS sequence"/>
</dbReference>
<organism evidence="5 6">
    <name type="scientific">Sphingomonas limnosediminicola</name>
    <dbReference type="NCBI Taxonomy" id="940133"/>
    <lineage>
        <taxon>Bacteria</taxon>
        <taxon>Pseudomonadati</taxon>
        <taxon>Pseudomonadota</taxon>
        <taxon>Alphaproteobacteria</taxon>
        <taxon>Sphingomonadales</taxon>
        <taxon>Sphingomonadaceae</taxon>
        <taxon>Sphingomonas</taxon>
    </lineage>
</organism>
<feature type="domain" description="HTH araC/xylS-type" evidence="4">
    <location>
        <begin position="211"/>
        <end position="309"/>
    </location>
</feature>
<dbReference type="InterPro" id="IPR032783">
    <property type="entry name" value="AraC_lig"/>
</dbReference>
<dbReference type="Gene3D" id="3.40.50.1820">
    <property type="entry name" value="alpha/beta hydrolase"/>
    <property type="match status" value="2"/>
</dbReference>
<reference evidence="6" key="1">
    <citation type="journal article" date="2019" name="Int. J. Syst. Evol. Microbiol.">
        <title>The Global Catalogue of Microorganisms (GCM) 10K type strain sequencing project: providing services to taxonomists for standard genome sequencing and annotation.</title>
        <authorList>
            <consortium name="The Broad Institute Genomics Platform"/>
            <consortium name="The Broad Institute Genome Sequencing Center for Infectious Disease"/>
            <person name="Wu L."/>
            <person name="Ma J."/>
        </authorList>
    </citation>
    <scope>NUCLEOTIDE SEQUENCE [LARGE SCALE GENOMIC DNA]</scope>
    <source>
        <strain evidence="6">JCM 17543</strain>
    </source>
</reference>
<dbReference type="SUPFAM" id="SSF53474">
    <property type="entry name" value="alpha/beta-Hydrolases"/>
    <property type="match status" value="2"/>
</dbReference>
<evidence type="ECO:0000256" key="2">
    <source>
        <dbReference type="ARBA" id="ARBA00023125"/>
    </source>
</evidence>
<dbReference type="RefSeq" id="WP_344698370.1">
    <property type="nucleotide sequence ID" value="NZ_BAABBM010000001.1"/>
</dbReference>
<dbReference type="Pfam" id="PF00561">
    <property type="entry name" value="Abhydrolase_1"/>
    <property type="match status" value="2"/>
</dbReference>
<dbReference type="Gene3D" id="1.10.10.60">
    <property type="entry name" value="Homeodomain-like"/>
    <property type="match status" value="1"/>
</dbReference>
<evidence type="ECO:0000259" key="4">
    <source>
        <dbReference type="PROSITE" id="PS01124"/>
    </source>
</evidence>
<dbReference type="InterPro" id="IPR018060">
    <property type="entry name" value="HTH_AraC"/>
</dbReference>
<evidence type="ECO:0000313" key="6">
    <source>
        <dbReference type="Proteomes" id="UP001500827"/>
    </source>
</evidence>
<keyword evidence="3" id="KW-0804">Transcription</keyword>
<keyword evidence="6" id="KW-1185">Reference proteome</keyword>
<dbReference type="SUPFAM" id="SSF46689">
    <property type="entry name" value="Homeodomain-like"/>
    <property type="match status" value="1"/>
</dbReference>
<dbReference type="SMART" id="SM00342">
    <property type="entry name" value="HTH_ARAC"/>
    <property type="match status" value="1"/>
</dbReference>
<dbReference type="InterPro" id="IPR029058">
    <property type="entry name" value="AB_hydrolase_fold"/>
</dbReference>
<dbReference type="PROSITE" id="PS01124">
    <property type="entry name" value="HTH_ARAC_FAMILY_2"/>
    <property type="match status" value="1"/>
</dbReference>
<evidence type="ECO:0000256" key="1">
    <source>
        <dbReference type="ARBA" id="ARBA00023015"/>
    </source>
</evidence>
<proteinExistence type="predicted"/>
<dbReference type="EMBL" id="BAABBM010000001">
    <property type="protein sequence ID" value="GAA3891030.1"/>
    <property type="molecule type" value="Genomic_DNA"/>
</dbReference>